<dbReference type="InterPro" id="IPR012349">
    <property type="entry name" value="Split_barrel_FMN-bd"/>
</dbReference>
<comment type="similarity">
    <text evidence="3">Belongs to the flavoredoxin family.</text>
</comment>
<evidence type="ECO:0000256" key="2">
    <source>
        <dbReference type="ARBA" id="ARBA00022630"/>
    </source>
</evidence>
<dbReference type="Gene3D" id="2.30.110.10">
    <property type="entry name" value="Electron Transport, Fmn-binding Protein, Chain A"/>
    <property type="match status" value="1"/>
</dbReference>
<dbReference type="InterPro" id="IPR002563">
    <property type="entry name" value="Flavin_Rdtase-like_dom"/>
</dbReference>
<protein>
    <recommendedName>
        <fullName evidence="5">Flavin reductase like domain-containing protein</fullName>
    </recommendedName>
</protein>
<dbReference type="EMBL" id="ML987189">
    <property type="protein sequence ID" value="KAF2256928.1"/>
    <property type="molecule type" value="Genomic_DNA"/>
</dbReference>
<dbReference type="Pfam" id="PF01613">
    <property type="entry name" value="Flavin_Reduct"/>
    <property type="match status" value="1"/>
</dbReference>
<dbReference type="InterPro" id="IPR052174">
    <property type="entry name" value="Flavoredoxin"/>
</dbReference>
<dbReference type="AlphaFoldDB" id="A0A6A6J2Y2"/>
<dbReference type="RefSeq" id="XP_033691932.1">
    <property type="nucleotide sequence ID" value="XM_033822061.1"/>
</dbReference>
<dbReference type="GO" id="GO:0010181">
    <property type="term" value="F:FMN binding"/>
    <property type="evidence" value="ECO:0007669"/>
    <property type="project" value="InterPro"/>
</dbReference>
<feature type="domain" description="Flavin reductase like" evidence="5">
    <location>
        <begin position="15"/>
        <end position="183"/>
    </location>
</feature>
<proteinExistence type="inferred from homology"/>
<keyword evidence="2" id="KW-0285">Flavoprotein</keyword>
<accession>A0A6A6J2Y2</accession>
<name>A0A6A6J2Y2_9PLEO</name>
<dbReference type="PANTHER" id="PTHR43567:SF1">
    <property type="entry name" value="FLAVOREDOXIN"/>
    <property type="match status" value="1"/>
</dbReference>
<dbReference type="GeneID" id="54575391"/>
<evidence type="ECO:0000256" key="3">
    <source>
        <dbReference type="ARBA" id="ARBA00038054"/>
    </source>
</evidence>
<feature type="region of interest" description="Disordered" evidence="4">
    <location>
        <begin position="233"/>
        <end position="253"/>
    </location>
</feature>
<evidence type="ECO:0000256" key="1">
    <source>
        <dbReference type="ARBA" id="ARBA00001917"/>
    </source>
</evidence>
<evidence type="ECO:0000313" key="6">
    <source>
        <dbReference type="EMBL" id="KAF2256928.1"/>
    </source>
</evidence>
<keyword evidence="7" id="KW-1185">Reference proteome</keyword>
<evidence type="ECO:0000259" key="5">
    <source>
        <dbReference type="Pfam" id="PF01613"/>
    </source>
</evidence>
<organism evidence="6 7">
    <name type="scientific">Trematosphaeria pertusa</name>
    <dbReference type="NCBI Taxonomy" id="390896"/>
    <lineage>
        <taxon>Eukaryota</taxon>
        <taxon>Fungi</taxon>
        <taxon>Dikarya</taxon>
        <taxon>Ascomycota</taxon>
        <taxon>Pezizomycotina</taxon>
        <taxon>Dothideomycetes</taxon>
        <taxon>Pleosporomycetidae</taxon>
        <taxon>Pleosporales</taxon>
        <taxon>Massarineae</taxon>
        <taxon>Trematosphaeriaceae</taxon>
        <taxon>Trematosphaeria</taxon>
    </lineage>
</organism>
<evidence type="ECO:0000313" key="7">
    <source>
        <dbReference type="Proteomes" id="UP000800094"/>
    </source>
</evidence>
<sequence length="253" mass="27511">MPHIPISPAILYWGTPVVLVTTTNPAPEPNPSSTSPTQRAAPANIGPISSAWWLGHCCMLGLDASSATTQNLLCSRQCVLNLPSDDMAPVVNALARTTGTPSLPPHKLAMGYRYEGDKFRAAGLTPLPSSLVAPPRIAQCPVAMECEVAKVHTFMEHDAERAGFVVAVECKVVKIWIDERLKMEGYRNRVDPDLWRPLIMSFQELYGLSGRRKDRESVLGAVEEENYRILAAGSSGEAEGDTIRSGFLPEEGQ</sequence>
<gene>
    <name evidence="6" type="ORF">BU26DRAFT_32123</name>
</gene>
<comment type="cofactor">
    <cofactor evidence="1">
        <name>FMN</name>
        <dbReference type="ChEBI" id="CHEBI:58210"/>
    </cofactor>
</comment>
<evidence type="ECO:0000256" key="4">
    <source>
        <dbReference type="SAM" id="MobiDB-lite"/>
    </source>
</evidence>
<dbReference type="PANTHER" id="PTHR43567">
    <property type="entry name" value="FLAVOREDOXIN-RELATED-RELATED"/>
    <property type="match status" value="1"/>
</dbReference>
<feature type="compositionally biased region" description="Polar residues" evidence="4">
    <location>
        <begin position="23"/>
        <end position="38"/>
    </location>
</feature>
<reference evidence="6" key="1">
    <citation type="journal article" date="2020" name="Stud. Mycol.">
        <title>101 Dothideomycetes genomes: a test case for predicting lifestyles and emergence of pathogens.</title>
        <authorList>
            <person name="Haridas S."/>
            <person name="Albert R."/>
            <person name="Binder M."/>
            <person name="Bloem J."/>
            <person name="Labutti K."/>
            <person name="Salamov A."/>
            <person name="Andreopoulos B."/>
            <person name="Baker S."/>
            <person name="Barry K."/>
            <person name="Bills G."/>
            <person name="Bluhm B."/>
            <person name="Cannon C."/>
            <person name="Castanera R."/>
            <person name="Culley D."/>
            <person name="Daum C."/>
            <person name="Ezra D."/>
            <person name="Gonzalez J."/>
            <person name="Henrissat B."/>
            <person name="Kuo A."/>
            <person name="Liang C."/>
            <person name="Lipzen A."/>
            <person name="Lutzoni F."/>
            <person name="Magnuson J."/>
            <person name="Mondo S."/>
            <person name="Nolan M."/>
            <person name="Ohm R."/>
            <person name="Pangilinan J."/>
            <person name="Park H.-J."/>
            <person name="Ramirez L."/>
            <person name="Alfaro M."/>
            <person name="Sun H."/>
            <person name="Tritt A."/>
            <person name="Yoshinaga Y."/>
            <person name="Zwiers L.-H."/>
            <person name="Turgeon B."/>
            <person name="Goodwin S."/>
            <person name="Spatafora J."/>
            <person name="Crous P."/>
            <person name="Grigoriev I."/>
        </authorList>
    </citation>
    <scope>NUCLEOTIDE SEQUENCE</scope>
    <source>
        <strain evidence="6">CBS 122368</strain>
    </source>
</reference>
<dbReference type="OrthoDB" id="10250990at2759"/>
<feature type="region of interest" description="Disordered" evidence="4">
    <location>
        <begin position="23"/>
        <end position="42"/>
    </location>
</feature>
<dbReference type="Proteomes" id="UP000800094">
    <property type="component" value="Unassembled WGS sequence"/>
</dbReference>
<dbReference type="SUPFAM" id="SSF50475">
    <property type="entry name" value="FMN-binding split barrel"/>
    <property type="match status" value="1"/>
</dbReference>